<dbReference type="InterPro" id="IPR007855">
    <property type="entry name" value="RDRP"/>
</dbReference>
<dbReference type="PANTHER" id="PTHR23079">
    <property type="entry name" value="RNA-DEPENDENT RNA POLYMERASE"/>
    <property type="match status" value="1"/>
</dbReference>
<name>A0A9N8V9E3_9GLOM</name>
<protein>
    <recommendedName>
        <fullName evidence="1">RNA-dependent RNA polymerase</fullName>
        <ecNumber evidence="1">2.7.7.48</ecNumber>
    </recommendedName>
</protein>
<dbReference type="OrthoDB" id="10055769at2759"/>
<dbReference type="Proteomes" id="UP000789831">
    <property type="component" value="Unassembled WGS sequence"/>
</dbReference>
<dbReference type="EMBL" id="CAJVPL010000071">
    <property type="protein sequence ID" value="CAG8441576.1"/>
    <property type="molecule type" value="Genomic_DNA"/>
</dbReference>
<dbReference type="GO" id="GO:0031380">
    <property type="term" value="C:nuclear RNA-directed RNA polymerase complex"/>
    <property type="evidence" value="ECO:0007669"/>
    <property type="project" value="TreeGrafter"/>
</dbReference>
<accession>A0A9N8V9E3</accession>
<comment type="caution">
    <text evidence="3">The sequence shown here is derived from an EMBL/GenBank/DDBJ whole genome shotgun (WGS) entry which is preliminary data.</text>
</comment>
<sequence length="1174" mass="134506">MEYHPTVQHWRKRVTDDMIMLYPDYGRFVKFVTDEDLKLMEEIARAGTAKLEELGVVVGEFLKTKSNGKHYKTFRMVQKEFHAKLVKAASGIDRTASRKETILYPRKKYDPASFSTLTSPNSRREVPSSCHLTTKYTPDRRTGTVYNFLNSNQTYHTSPISKLQTNVSIDGNNKSDDKMSNEILFNRGSGSTSKSAVTPTRKTKNKNIIVYDLYNNDIEDNGNGLNNKYFNHRDFKFNKDYEFSTQMIWYTPIRLDQYCEEQLSKFSFDKSFEIVRFMKPFGKLDWVSIDWRALSETLPADVYDEMHRLSKKHLIQILPKKASNNTWESNGNDENCTTIIFSAVLEWTPREHQLRLNPPKRCRSKRFYRQFDSDRFLSLKLDADLQKISSEELEKLKKLLLAPITLAGRTFEFLYGKDSTIFYFATRGKNIKEISIDKLIDWHIPFRGNNLDMSVSKFVSRISLGLSDTQATVVFQPNQIRIVKDVKSENGEHCLTDGCGTISLLAMKKVAEIMLCTETPCALQARIGSAKGIWFLDPNLDSSSGIWIELRESQIKYDIWCSDEDRLADKILRTLDVVKLIKFPSTSGYLNTQYIRVLECGGVGQEVFVELVQEDINEYRSRIVGCNDPLELINWLEESCNIMGMRLDEEQNAKIYDDSFSETSSNNSFSSEELGEQDISSGFPSSVNERCLQMLHAGFTPQTCPYLAQELTGIVKRALNKLSSKFRIKVPLSRVLTCIADPTGSLNPGEIFIQLDPRAGLDTRTGLSFGVIEGDVIVARTPCLLPSDICKVRAVKNTKLLKYFNIVIFPIKTQETNEGSLVSRLSGGDYDGDVIFCCWEPRIAKPFRNSPVLKTQSAVKDAILTDKTKIKDILYTEKPRQISLQEKILDIHIKDITKKLNLYNYFHDLCVDRYGIQDRKSIYFAQMCGYLVDALKQAPDEDISRQNLRTTGFMDSLLESIRGLLTEVNSPKFTMAPNATNEIDDDLTALFGRELEQAKVNSPYYEDLRLIENTMVQLEKDFRSEYSKALTRNQEWNKNPENAEKPRPISINEELANIDQQFIQRFLESPPISEFRDEFLKSVSNPFSPKAALIIGLKASCLYTFSFKTGPTKVCCWKLAFRALCNIKSFQLHSSQQEATKPCTVYGGPRHLAENIWITQKLDKRWIKNRTING</sequence>
<comment type="catalytic activity">
    <reaction evidence="1">
        <text>RNA(n) + a ribonucleoside 5'-triphosphate = RNA(n+1) + diphosphate</text>
        <dbReference type="Rhea" id="RHEA:21248"/>
        <dbReference type="Rhea" id="RHEA-COMP:14527"/>
        <dbReference type="Rhea" id="RHEA-COMP:17342"/>
        <dbReference type="ChEBI" id="CHEBI:33019"/>
        <dbReference type="ChEBI" id="CHEBI:61557"/>
        <dbReference type="ChEBI" id="CHEBI:140395"/>
        <dbReference type="EC" id="2.7.7.48"/>
    </reaction>
</comment>
<dbReference type="AlphaFoldDB" id="A0A9N8V9E3"/>
<keyword evidence="4" id="KW-1185">Reference proteome</keyword>
<organism evidence="3 4">
    <name type="scientific">Ambispora gerdemannii</name>
    <dbReference type="NCBI Taxonomy" id="144530"/>
    <lineage>
        <taxon>Eukaryota</taxon>
        <taxon>Fungi</taxon>
        <taxon>Fungi incertae sedis</taxon>
        <taxon>Mucoromycota</taxon>
        <taxon>Glomeromycotina</taxon>
        <taxon>Glomeromycetes</taxon>
        <taxon>Archaeosporales</taxon>
        <taxon>Ambisporaceae</taxon>
        <taxon>Ambispora</taxon>
    </lineage>
</organism>
<dbReference type="PANTHER" id="PTHR23079:SF14">
    <property type="entry name" value="RNA-DEPENDENT RNA POLYMERASE"/>
    <property type="match status" value="1"/>
</dbReference>
<dbReference type="InterPro" id="IPR057596">
    <property type="entry name" value="RDRP_core"/>
</dbReference>
<dbReference type="GO" id="GO:0003968">
    <property type="term" value="F:RNA-directed RNA polymerase activity"/>
    <property type="evidence" value="ECO:0007669"/>
    <property type="project" value="UniProtKB-KW"/>
</dbReference>
<keyword evidence="1" id="KW-0548">Nucleotidyltransferase</keyword>
<evidence type="ECO:0000256" key="1">
    <source>
        <dbReference type="RuleBase" id="RU363098"/>
    </source>
</evidence>
<evidence type="ECO:0000313" key="3">
    <source>
        <dbReference type="EMBL" id="CAG8441576.1"/>
    </source>
</evidence>
<keyword evidence="1" id="KW-0694">RNA-binding</keyword>
<keyword evidence="1" id="KW-0808">Transferase</keyword>
<keyword evidence="1" id="KW-0696">RNA-directed RNA polymerase</keyword>
<proteinExistence type="inferred from homology"/>
<dbReference type="Pfam" id="PF05183">
    <property type="entry name" value="RdRP"/>
    <property type="match status" value="1"/>
</dbReference>
<dbReference type="EC" id="2.7.7.48" evidence="1"/>
<dbReference type="GO" id="GO:0030422">
    <property type="term" value="P:siRNA processing"/>
    <property type="evidence" value="ECO:0007669"/>
    <property type="project" value="TreeGrafter"/>
</dbReference>
<gene>
    <name evidence="3" type="ORF">AGERDE_LOCUS1107</name>
</gene>
<evidence type="ECO:0000259" key="2">
    <source>
        <dbReference type="Pfam" id="PF05183"/>
    </source>
</evidence>
<comment type="similarity">
    <text evidence="1">Belongs to the RdRP family.</text>
</comment>
<reference evidence="3" key="1">
    <citation type="submission" date="2021-06" db="EMBL/GenBank/DDBJ databases">
        <authorList>
            <person name="Kallberg Y."/>
            <person name="Tangrot J."/>
            <person name="Rosling A."/>
        </authorList>
    </citation>
    <scope>NUCLEOTIDE SEQUENCE</scope>
    <source>
        <strain evidence="3">MT106</strain>
    </source>
</reference>
<feature type="domain" description="RDRP core" evidence="2">
    <location>
        <begin position="354"/>
        <end position="942"/>
    </location>
</feature>
<dbReference type="GO" id="GO:0003723">
    <property type="term" value="F:RNA binding"/>
    <property type="evidence" value="ECO:0007669"/>
    <property type="project" value="UniProtKB-KW"/>
</dbReference>
<evidence type="ECO:0000313" key="4">
    <source>
        <dbReference type="Proteomes" id="UP000789831"/>
    </source>
</evidence>